<dbReference type="Proteomes" id="UP000016922">
    <property type="component" value="Unassembled WGS sequence"/>
</dbReference>
<dbReference type="STRING" id="1116229.S3DAR2"/>
<dbReference type="GeneID" id="19470303"/>
<dbReference type="PANTHER" id="PTHR33112">
    <property type="entry name" value="DOMAIN PROTEIN, PUTATIVE-RELATED"/>
    <property type="match status" value="1"/>
</dbReference>
<name>S3DAR2_GLAL2</name>
<dbReference type="KEGG" id="glz:GLAREA_11262"/>
<protein>
    <recommendedName>
        <fullName evidence="1">Heterokaryon incompatibility domain-containing protein</fullName>
    </recommendedName>
</protein>
<sequence length="637" mass="72478">MLCERCQTLQHFRDLARATTSPRLPEYIETLTLRAAALAGCDLCAIIYNGFKWYSYVDSRDFPNAIQCYPPIDVDEPFFAWEDPRGTAEVLEFYAADGAERKYSVLNPGKAVYSHSDSEACYKLIENWVQECILRHPSCASTEESRLPTRVIDVGKAGDIPKLYITRKEYAPYIALSHCWGSFQIITTTKGTLGIRQEGIEWADLSKTFQDAITITRKLGVRYLWIDSLCIIQDDSEDWQVESSRMGPIYRDSYLTVCATLSANGRGGCFSERRVQSGNLSERLDDPDGKYPSGVYVRRKFEGQHNILDPFATREVEAFPLHSRAWAFQERLLATRVVQYTREELRWECKSDTKCECGGFDLQNTTAHGTRNFKSYYDDSKTADSKTLREAWSRILELFSERQLTYESDRLPALSAIAQDVQSDLTGEYLAGLWEKFLPEDLLWEVLEPRVSAKGYRAPSWSWASLDSSKMMCFSSRTQYADEAKYPHRVHVRVLEVGCKPAGRNPKGNVQSGYLKITGPLLESTEIAAFYTSATSTRDNHSVAAFRYPDEFASDTSDTKLLKRQDKSLPRKRVFFLRCITFTTNPDGKAKKVASLVLVPSDRVANAFERIGKLVHDKLGDAEEFYRESKETTITIV</sequence>
<proteinExistence type="predicted"/>
<evidence type="ECO:0000313" key="2">
    <source>
        <dbReference type="EMBL" id="EPE35562.1"/>
    </source>
</evidence>
<reference evidence="2 3" key="1">
    <citation type="journal article" date="2013" name="BMC Genomics">
        <title>Genomics-driven discovery of the pneumocandin biosynthetic gene cluster in the fungus Glarea lozoyensis.</title>
        <authorList>
            <person name="Chen L."/>
            <person name="Yue Q."/>
            <person name="Zhang X."/>
            <person name="Xiang M."/>
            <person name="Wang C."/>
            <person name="Li S."/>
            <person name="Che Y."/>
            <person name="Ortiz-Lopez F.J."/>
            <person name="Bills G.F."/>
            <person name="Liu X."/>
            <person name="An Z."/>
        </authorList>
    </citation>
    <scope>NUCLEOTIDE SEQUENCE [LARGE SCALE GENOMIC DNA]</scope>
    <source>
        <strain evidence="3">ATCC 20868 / MF5171</strain>
    </source>
</reference>
<dbReference type="AlphaFoldDB" id="S3DAR2"/>
<dbReference type="InterPro" id="IPR010730">
    <property type="entry name" value="HET"/>
</dbReference>
<evidence type="ECO:0000259" key="1">
    <source>
        <dbReference type="Pfam" id="PF06985"/>
    </source>
</evidence>
<dbReference type="eggNOG" id="ENOG502SICY">
    <property type="taxonomic scope" value="Eukaryota"/>
</dbReference>
<dbReference type="OrthoDB" id="8300194at2759"/>
<dbReference type="EMBL" id="KE145354">
    <property type="protein sequence ID" value="EPE35562.1"/>
    <property type="molecule type" value="Genomic_DNA"/>
</dbReference>
<feature type="domain" description="Heterokaryon incompatibility" evidence="1">
    <location>
        <begin position="173"/>
        <end position="330"/>
    </location>
</feature>
<accession>S3DAR2</accession>
<dbReference type="PANTHER" id="PTHR33112:SF16">
    <property type="entry name" value="HETEROKARYON INCOMPATIBILITY DOMAIN-CONTAINING PROTEIN"/>
    <property type="match status" value="1"/>
</dbReference>
<gene>
    <name evidence="2" type="ORF">GLAREA_11262</name>
</gene>
<evidence type="ECO:0000313" key="3">
    <source>
        <dbReference type="Proteomes" id="UP000016922"/>
    </source>
</evidence>
<dbReference type="HOGENOM" id="CLU_002639_3_1_1"/>
<keyword evidence="3" id="KW-1185">Reference proteome</keyword>
<organism evidence="2 3">
    <name type="scientific">Glarea lozoyensis (strain ATCC 20868 / MF5171)</name>
    <dbReference type="NCBI Taxonomy" id="1116229"/>
    <lineage>
        <taxon>Eukaryota</taxon>
        <taxon>Fungi</taxon>
        <taxon>Dikarya</taxon>
        <taxon>Ascomycota</taxon>
        <taxon>Pezizomycotina</taxon>
        <taxon>Leotiomycetes</taxon>
        <taxon>Helotiales</taxon>
        <taxon>Helotiaceae</taxon>
        <taxon>Glarea</taxon>
    </lineage>
</organism>
<dbReference type="RefSeq" id="XP_008077641.1">
    <property type="nucleotide sequence ID" value="XM_008079450.1"/>
</dbReference>
<dbReference type="Pfam" id="PF06985">
    <property type="entry name" value="HET"/>
    <property type="match status" value="1"/>
</dbReference>